<dbReference type="AlphaFoldDB" id="A0A174T8P8"/>
<dbReference type="Proteomes" id="UP000095788">
    <property type="component" value="Unassembled WGS sequence"/>
</dbReference>
<gene>
    <name evidence="1" type="ORF">ERS852554_02681</name>
</gene>
<protein>
    <submittedName>
        <fullName evidence="1">Uncharacterized protein</fullName>
    </submittedName>
</protein>
<evidence type="ECO:0000313" key="2">
    <source>
        <dbReference type="Proteomes" id="UP000095788"/>
    </source>
</evidence>
<name>A0A174T8P8_BACUN</name>
<evidence type="ECO:0000313" key="1">
    <source>
        <dbReference type="EMBL" id="CUQ03209.1"/>
    </source>
</evidence>
<organism evidence="1 2">
    <name type="scientific">Bacteroides uniformis</name>
    <dbReference type="NCBI Taxonomy" id="820"/>
    <lineage>
        <taxon>Bacteria</taxon>
        <taxon>Pseudomonadati</taxon>
        <taxon>Bacteroidota</taxon>
        <taxon>Bacteroidia</taxon>
        <taxon>Bacteroidales</taxon>
        <taxon>Bacteroidaceae</taxon>
        <taxon>Bacteroides</taxon>
    </lineage>
</organism>
<sequence>MHRERCLFLFCSSIEERIANLSVPIHRKVVDIVCFFTIYGGEGTFAWGDWREILVTPTPLLLFRLG</sequence>
<dbReference type="EMBL" id="CZBF01000004">
    <property type="protein sequence ID" value="CUQ03209.1"/>
    <property type="molecule type" value="Genomic_DNA"/>
</dbReference>
<accession>A0A174T8P8</accession>
<proteinExistence type="predicted"/>
<reference evidence="1 2" key="1">
    <citation type="submission" date="2015-09" db="EMBL/GenBank/DDBJ databases">
        <authorList>
            <consortium name="Pathogen Informatics"/>
        </authorList>
    </citation>
    <scope>NUCLEOTIDE SEQUENCE [LARGE SCALE GENOMIC DNA]</scope>
    <source>
        <strain evidence="1 2">2789STDY5834942</strain>
    </source>
</reference>